<feature type="non-terminal residue" evidence="2">
    <location>
        <position position="370"/>
    </location>
</feature>
<keyword evidence="3" id="KW-1185">Reference proteome</keyword>
<accession>A0AAN6MBN6</accession>
<name>A0AAN6MBN6_9PEZI</name>
<evidence type="ECO:0000313" key="3">
    <source>
        <dbReference type="Proteomes" id="UP001303889"/>
    </source>
</evidence>
<feature type="compositionally biased region" description="Basic and acidic residues" evidence="1">
    <location>
        <begin position="24"/>
        <end position="36"/>
    </location>
</feature>
<sequence length="370" mass="41659">MDQDDSASGNSPPPLRPSRHHRPSNRDEDTRPERPRWRPWFPFLSRDNSDDEREPPTITEAQIRELQNQVHDAHTRIRLLESETQDAHNAAQEAWAKLRVEEEANRRLHKAARSIESERDTMSASIQKQEAQIRQVQALAFGSIGGDSWAAGDDGTVRADLEGLQARIKSWAKKHAVDNMSDAVKGLSPDEHAAFIQWLGEVVRLRPGAGNPIQHLESGSMNKRSPAMCLQGLLAQHIYAAIISRPFFALGDPGEEVMNKVYSGIHQVNVSESHLWRAKTLRLLSDLDLSPLLHQAGTLSTRLWSRKTILRIQGLAQLRHERFAARSELLRAHPLHRLYDDDERCDGWAVGVVTHPAVWGYGSGDGREYG</sequence>
<dbReference type="EMBL" id="MU856037">
    <property type="protein sequence ID" value="KAK3897931.1"/>
    <property type="molecule type" value="Genomic_DNA"/>
</dbReference>
<evidence type="ECO:0000256" key="1">
    <source>
        <dbReference type="SAM" id="MobiDB-lite"/>
    </source>
</evidence>
<organism evidence="2 3">
    <name type="scientific">Staphylotrichum tortipilum</name>
    <dbReference type="NCBI Taxonomy" id="2831512"/>
    <lineage>
        <taxon>Eukaryota</taxon>
        <taxon>Fungi</taxon>
        <taxon>Dikarya</taxon>
        <taxon>Ascomycota</taxon>
        <taxon>Pezizomycotina</taxon>
        <taxon>Sordariomycetes</taxon>
        <taxon>Sordariomycetidae</taxon>
        <taxon>Sordariales</taxon>
        <taxon>Chaetomiaceae</taxon>
        <taxon>Staphylotrichum</taxon>
    </lineage>
</organism>
<comment type="caution">
    <text evidence="2">The sequence shown here is derived from an EMBL/GenBank/DDBJ whole genome shotgun (WGS) entry which is preliminary data.</text>
</comment>
<gene>
    <name evidence="2" type="ORF">C8A05DRAFT_38489</name>
</gene>
<protein>
    <submittedName>
        <fullName evidence="2">Uncharacterized protein</fullName>
    </submittedName>
</protein>
<evidence type="ECO:0000313" key="2">
    <source>
        <dbReference type="EMBL" id="KAK3897931.1"/>
    </source>
</evidence>
<reference evidence="2" key="1">
    <citation type="journal article" date="2023" name="Mol. Phylogenet. Evol.">
        <title>Genome-scale phylogeny and comparative genomics of the fungal order Sordariales.</title>
        <authorList>
            <person name="Hensen N."/>
            <person name="Bonometti L."/>
            <person name="Westerberg I."/>
            <person name="Brannstrom I.O."/>
            <person name="Guillou S."/>
            <person name="Cros-Aarteil S."/>
            <person name="Calhoun S."/>
            <person name="Haridas S."/>
            <person name="Kuo A."/>
            <person name="Mondo S."/>
            <person name="Pangilinan J."/>
            <person name="Riley R."/>
            <person name="LaButti K."/>
            <person name="Andreopoulos B."/>
            <person name="Lipzen A."/>
            <person name="Chen C."/>
            <person name="Yan M."/>
            <person name="Daum C."/>
            <person name="Ng V."/>
            <person name="Clum A."/>
            <person name="Steindorff A."/>
            <person name="Ohm R.A."/>
            <person name="Martin F."/>
            <person name="Silar P."/>
            <person name="Natvig D.O."/>
            <person name="Lalanne C."/>
            <person name="Gautier V."/>
            <person name="Ament-Velasquez S.L."/>
            <person name="Kruys A."/>
            <person name="Hutchinson M.I."/>
            <person name="Powell A.J."/>
            <person name="Barry K."/>
            <person name="Miller A.N."/>
            <person name="Grigoriev I.V."/>
            <person name="Debuchy R."/>
            <person name="Gladieux P."/>
            <person name="Hiltunen Thoren M."/>
            <person name="Johannesson H."/>
        </authorList>
    </citation>
    <scope>NUCLEOTIDE SEQUENCE</scope>
    <source>
        <strain evidence="2">CBS 103.79</strain>
    </source>
</reference>
<proteinExistence type="predicted"/>
<dbReference type="Proteomes" id="UP001303889">
    <property type="component" value="Unassembled WGS sequence"/>
</dbReference>
<reference evidence="2" key="2">
    <citation type="submission" date="2023-05" db="EMBL/GenBank/DDBJ databases">
        <authorList>
            <consortium name="Lawrence Berkeley National Laboratory"/>
            <person name="Steindorff A."/>
            <person name="Hensen N."/>
            <person name="Bonometti L."/>
            <person name="Westerberg I."/>
            <person name="Brannstrom I.O."/>
            <person name="Guillou S."/>
            <person name="Cros-Aarteil S."/>
            <person name="Calhoun S."/>
            <person name="Haridas S."/>
            <person name="Kuo A."/>
            <person name="Mondo S."/>
            <person name="Pangilinan J."/>
            <person name="Riley R."/>
            <person name="Labutti K."/>
            <person name="Andreopoulos B."/>
            <person name="Lipzen A."/>
            <person name="Chen C."/>
            <person name="Yanf M."/>
            <person name="Daum C."/>
            <person name="Ng V."/>
            <person name="Clum A."/>
            <person name="Ohm R."/>
            <person name="Martin F."/>
            <person name="Silar P."/>
            <person name="Natvig D."/>
            <person name="Lalanne C."/>
            <person name="Gautier V."/>
            <person name="Ament-Velasquez S.L."/>
            <person name="Kruys A."/>
            <person name="Hutchinson M.I."/>
            <person name="Powell A.J."/>
            <person name="Barry K."/>
            <person name="Miller A.N."/>
            <person name="Grigoriev I.V."/>
            <person name="Debuchy R."/>
            <person name="Gladieux P."/>
            <person name="Thoren M.H."/>
            <person name="Johannesson H."/>
        </authorList>
    </citation>
    <scope>NUCLEOTIDE SEQUENCE</scope>
    <source>
        <strain evidence="2">CBS 103.79</strain>
    </source>
</reference>
<feature type="region of interest" description="Disordered" evidence="1">
    <location>
        <begin position="1"/>
        <end position="56"/>
    </location>
</feature>
<dbReference type="AlphaFoldDB" id="A0AAN6MBN6"/>